<dbReference type="InterPro" id="IPR006566">
    <property type="entry name" value="FBD"/>
</dbReference>
<feature type="compositionally biased region" description="Acidic residues" evidence="1">
    <location>
        <begin position="952"/>
        <end position="968"/>
    </location>
</feature>
<evidence type="ECO:0000256" key="1">
    <source>
        <dbReference type="SAM" id="MobiDB-lite"/>
    </source>
</evidence>
<dbReference type="Gene3D" id="3.80.10.10">
    <property type="entry name" value="Ribonuclease Inhibitor"/>
    <property type="match status" value="2"/>
</dbReference>
<dbReference type="Pfam" id="PF24758">
    <property type="entry name" value="LRR_At5g56370"/>
    <property type="match status" value="2"/>
</dbReference>
<dbReference type="InterPro" id="IPR032675">
    <property type="entry name" value="LRR_dom_sf"/>
</dbReference>
<dbReference type="SUPFAM" id="SSF81383">
    <property type="entry name" value="F-box domain"/>
    <property type="match status" value="2"/>
</dbReference>
<proteinExistence type="predicted"/>
<comment type="caution">
    <text evidence="3">The sequence shown here is derived from an EMBL/GenBank/DDBJ whole genome shotgun (WGS) entry which is preliminary data.</text>
</comment>
<organism evidence="3 4">
    <name type="scientific">Lithocarpus litseifolius</name>
    <dbReference type="NCBI Taxonomy" id="425828"/>
    <lineage>
        <taxon>Eukaryota</taxon>
        <taxon>Viridiplantae</taxon>
        <taxon>Streptophyta</taxon>
        <taxon>Embryophyta</taxon>
        <taxon>Tracheophyta</taxon>
        <taxon>Spermatophyta</taxon>
        <taxon>Magnoliopsida</taxon>
        <taxon>eudicotyledons</taxon>
        <taxon>Gunneridae</taxon>
        <taxon>Pentapetalae</taxon>
        <taxon>rosids</taxon>
        <taxon>fabids</taxon>
        <taxon>Fagales</taxon>
        <taxon>Fagaceae</taxon>
        <taxon>Lithocarpus</taxon>
    </lineage>
</organism>
<accession>A0AAW2CRL9</accession>
<dbReference type="Proteomes" id="UP001459277">
    <property type="component" value="Unassembled WGS sequence"/>
</dbReference>
<dbReference type="InterPro" id="IPR055294">
    <property type="entry name" value="FBL60-like"/>
</dbReference>
<dbReference type="Pfam" id="PF00646">
    <property type="entry name" value="F-box"/>
    <property type="match status" value="2"/>
</dbReference>
<dbReference type="InterPro" id="IPR036047">
    <property type="entry name" value="F-box-like_dom_sf"/>
</dbReference>
<dbReference type="EMBL" id="JAZDWU010000005">
    <property type="protein sequence ID" value="KAL0000900.1"/>
    <property type="molecule type" value="Genomic_DNA"/>
</dbReference>
<reference evidence="3 4" key="1">
    <citation type="submission" date="2024-01" db="EMBL/GenBank/DDBJ databases">
        <title>A telomere-to-telomere, gap-free genome of sweet tea (Lithocarpus litseifolius).</title>
        <authorList>
            <person name="Zhou J."/>
        </authorList>
    </citation>
    <scope>NUCLEOTIDE SEQUENCE [LARGE SCALE GENOMIC DNA]</scope>
    <source>
        <strain evidence="3">Zhou-2022a</strain>
        <tissue evidence="3">Leaf</tissue>
    </source>
</reference>
<evidence type="ECO:0000259" key="2">
    <source>
        <dbReference type="PROSITE" id="PS50181"/>
    </source>
</evidence>
<dbReference type="SUPFAM" id="SSF52058">
    <property type="entry name" value="L domain-like"/>
    <property type="match status" value="1"/>
</dbReference>
<dbReference type="InterPro" id="IPR053781">
    <property type="entry name" value="F-box_AtFBL13-like"/>
</dbReference>
<evidence type="ECO:0000313" key="3">
    <source>
        <dbReference type="EMBL" id="KAL0000900.1"/>
    </source>
</evidence>
<feature type="domain" description="F-box" evidence="2">
    <location>
        <begin position="43"/>
        <end position="79"/>
    </location>
</feature>
<feature type="region of interest" description="Disordered" evidence="1">
    <location>
        <begin position="935"/>
        <end position="968"/>
    </location>
</feature>
<dbReference type="PROSITE" id="PS50181">
    <property type="entry name" value="FBOX"/>
    <property type="match status" value="1"/>
</dbReference>
<name>A0AAW2CRL9_9ROSI</name>
<dbReference type="PANTHER" id="PTHR31293">
    <property type="entry name" value="RNI-LIKE SUPERFAMILY PROTEIN"/>
    <property type="match status" value="1"/>
</dbReference>
<dbReference type="SMART" id="SM00579">
    <property type="entry name" value="FBD"/>
    <property type="match status" value="1"/>
</dbReference>
<dbReference type="Gene3D" id="1.20.1280.50">
    <property type="match status" value="1"/>
</dbReference>
<dbReference type="CDD" id="cd22160">
    <property type="entry name" value="F-box_AtFBL13-like"/>
    <property type="match status" value="2"/>
</dbReference>
<dbReference type="InterPro" id="IPR055411">
    <property type="entry name" value="LRR_FXL15/At3g58940/PEG3-like"/>
</dbReference>
<sequence length="968" mass="110840">MESNSKRQRISYSVKSDRQIKYQGGVSSRRLNILKGVLVLEKEDRISNLPCKVLCHILSFLPTKHAVATSVLSTKWKNIWALVPILDFEDSLLSHEENLINKPVGDLRVSFSSFVDRVLILHNAPRLHWFRLKCTQNYESSQVNAWIYQALRRHVQKLDLCVPTVHGDLFRTESLVYLKLGTNFVLNVPASVLLPSLKTLHLNSIEFSDDASTHKLISSCPVLEQLFIKECGMKNIRCFNISAHALKCLAMECAILDNEYATEFCGYKIVIDAPKLEYLRLYDYVAEGYHFKNLKSLIEAQVHVDLSTRRIEQRDRAYYGQKVLELIKGILNVKVLHLTGDSMEALMLSGSNLPTLHNVSHLEVNPNKLVGCVFLPDLLESMPNVRALDIGEFLSKFLSNRIKIVTNVALALREFLLNRIKSVINIRALDFGEGLGSKWGVAEYKGSISTISHNIFKKAIVQEAEDRVYHRKKEEKDGINRLPHKVLCHILSFLPTKYAVGTSILSTTWKNLWSSVPNLDFDDKLLLHGRRPGSKSTQDLRVSFSSFVDRVLKLHNAPRIHRFHLKCGQDYEPSQVNAWICSALWGKVQELDLCFPMRNAKYSLYCGLFTSASLVYLKLGPKFVLNVPASVLLPSLRTLHLNSIEFSDDDSTHKLFSSCPVLEELSIVKCGMKRIRCLKISAPILKRLTIECAIEDEYSTEFCEYKIIIDTPALEYFRLYDFVAEGYDLKNLKSLTEAHLHVELSTPKLAQKGYAYYGQRQLELMKGICNVKILHLTGDYMEVLKLSDCNLPTLHNVSHLKLSVNKHAGWQFLPDLLKSLPNLLALYFPMGLIPERGGDCQWDQPEWVPRCLLSCLKKILIWQFQGQKGEYKLVKYLLQNASVLSVFSIKTHKNLTIEDELKISKLLLLLPRGSKTSQWKWNPTQALSCCNHSPNLRKKKNLKKNMKREKEELEEEHEEEEEDDLRQH</sequence>
<keyword evidence="4" id="KW-1185">Reference proteome</keyword>
<feature type="compositionally biased region" description="Basic residues" evidence="1">
    <location>
        <begin position="935"/>
        <end position="947"/>
    </location>
</feature>
<dbReference type="Pfam" id="PF08387">
    <property type="entry name" value="FBD"/>
    <property type="match status" value="1"/>
</dbReference>
<evidence type="ECO:0000313" key="4">
    <source>
        <dbReference type="Proteomes" id="UP001459277"/>
    </source>
</evidence>
<dbReference type="AlphaFoldDB" id="A0AAW2CRL9"/>
<dbReference type="InterPro" id="IPR001810">
    <property type="entry name" value="F-box_dom"/>
</dbReference>
<gene>
    <name evidence="3" type="ORF">SO802_014681</name>
</gene>
<protein>
    <recommendedName>
        <fullName evidence="2">F-box domain-containing protein</fullName>
    </recommendedName>
</protein>
<dbReference type="PANTHER" id="PTHR31293:SF12">
    <property type="entry name" value="RNI-LIKE SUPERFAMILY PROTEIN"/>
    <property type="match status" value="1"/>
</dbReference>
<dbReference type="SMART" id="SM00256">
    <property type="entry name" value="FBOX"/>
    <property type="match status" value="2"/>
</dbReference>